<dbReference type="PANTHER" id="PTHR43528">
    <property type="entry name" value="ALPHA-KETOGLUTARATE PERMEASE"/>
    <property type="match status" value="1"/>
</dbReference>
<keyword evidence="5" id="KW-0769">Symport</keyword>
<evidence type="ECO:0000256" key="6">
    <source>
        <dbReference type="ARBA" id="ARBA00022989"/>
    </source>
</evidence>
<comment type="subcellular location">
    <subcellularLocation>
        <location evidence="1">Cell membrane</location>
        <topology evidence="1">Multi-pass membrane protein</topology>
    </subcellularLocation>
</comment>
<feature type="domain" description="Major facilitator superfamily (MFS) profile" evidence="9">
    <location>
        <begin position="23"/>
        <end position="431"/>
    </location>
</feature>
<keyword evidence="2" id="KW-0813">Transport</keyword>
<dbReference type="KEGG" id="orb:IPMB12_11840"/>
<dbReference type="InterPro" id="IPR020846">
    <property type="entry name" value="MFS_dom"/>
</dbReference>
<name>A0A6G9IE43_9GAMM</name>
<dbReference type="InterPro" id="IPR051084">
    <property type="entry name" value="H+-coupled_symporters"/>
</dbReference>
<evidence type="ECO:0000259" key="9">
    <source>
        <dbReference type="PROSITE" id="PS50850"/>
    </source>
</evidence>
<keyword evidence="3" id="KW-1003">Cell membrane</keyword>
<reference evidence="10 11" key="1">
    <citation type="submission" date="2020-03" db="EMBL/GenBank/DDBJ databases">
        <title>Complete genome sequence of Orbus sp. IPMB12 (BCRC 80908).</title>
        <authorList>
            <person name="Lo W.-S."/>
            <person name="Chang T.-H."/>
            <person name="Kuo C.-H."/>
        </authorList>
    </citation>
    <scope>NUCLEOTIDE SEQUENCE [LARGE SCALE GENOMIC DNA]</scope>
    <source>
        <strain evidence="10 11">IPMB12</strain>
    </source>
</reference>
<feature type="transmembrane region" description="Helical" evidence="8">
    <location>
        <begin position="251"/>
        <end position="273"/>
    </location>
</feature>
<dbReference type="PANTHER" id="PTHR43528:SF7">
    <property type="entry name" value="MFS TRANSPORTER"/>
    <property type="match status" value="1"/>
</dbReference>
<dbReference type="EMBL" id="CP050253">
    <property type="protein sequence ID" value="QIQ22505.1"/>
    <property type="molecule type" value="Genomic_DNA"/>
</dbReference>
<dbReference type="GO" id="GO:0015293">
    <property type="term" value="F:symporter activity"/>
    <property type="evidence" value="ECO:0007669"/>
    <property type="project" value="UniProtKB-KW"/>
</dbReference>
<feature type="transmembrane region" description="Helical" evidence="8">
    <location>
        <begin position="377"/>
        <end position="396"/>
    </location>
</feature>
<sequence length="439" mass="48105">MSAAQSQTQVVKTRPLNMQDYKTLSLAALGGALEFYDFIIYVFFSLTIGHLFFPHNMPDWLTQVQTFGIFAAGYLARPFGGIIMAHFGDLFGRKRMFTFSILMMSVPTLLIGCLPTYDSIGIAAPLLLLLMRVCQGAAVGGEIPGAWTFVAEHVPTKRVGFACGTLTAGLVVGILIGSIVSTLIHKYVSDENMLIWGWRLPFLLGGVFGICSMYLRRWLKETPIFAEMQQRKNLDKNVPVVTVLKEHKHSVVISMLLTWVLSAGIMVVILLAPTYLQKVFSVDPVVALQANSLAIIGVALGCMLFGTLADKFGFAKVLIVGCAYCIVAVGVFYFSLFNHMDYLFITYPLAGFGVGVIGCFAFFMVRGFPPTVRFSGLSFSFNMAYAIAGGLTPLMMSLLTSLVSVKAHPYYVMILFGLGVLIGIYLLDEKKQNISGELK</sequence>
<feature type="transmembrane region" description="Helical" evidence="8">
    <location>
        <begin position="285"/>
        <end position="305"/>
    </location>
</feature>
<evidence type="ECO:0000256" key="4">
    <source>
        <dbReference type="ARBA" id="ARBA00022692"/>
    </source>
</evidence>
<keyword evidence="4 8" id="KW-0812">Transmembrane</keyword>
<feature type="transmembrane region" description="Helical" evidence="8">
    <location>
        <begin position="97"/>
        <end position="117"/>
    </location>
</feature>
<keyword evidence="6 8" id="KW-1133">Transmembrane helix</keyword>
<feature type="transmembrane region" description="Helical" evidence="8">
    <location>
        <begin position="123"/>
        <end position="147"/>
    </location>
</feature>
<evidence type="ECO:0000256" key="2">
    <source>
        <dbReference type="ARBA" id="ARBA00022448"/>
    </source>
</evidence>
<dbReference type="FunFam" id="1.20.1250.20:FF:000001">
    <property type="entry name" value="Dicarboxylate MFS transporter"/>
    <property type="match status" value="1"/>
</dbReference>
<dbReference type="SUPFAM" id="SSF103473">
    <property type="entry name" value="MFS general substrate transporter"/>
    <property type="match status" value="1"/>
</dbReference>
<evidence type="ECO:0000256" key="1">
    <source>
        <dbReference type="ARBA" id="ARBA00004651"/>
    </source>
</evidence>
<dbReference type="Proteomes" id="UP000501168">
    <property type="component" value="Chromosome"/>
</dbReference>
<dbReference type="InParanoid" id="A0A6G9IE43"/>
<dbReference type="InterPro" id="IPR011701">
    <property type="entry name" value="MFS"/>
</dbReference>
<dbReference type="InterPro" id="IPR036259">
    <property type="entry name" value="MFS_trans_sf"/>
</dbReference>
<evidence type="ECO:0000256" key="5">
    <source>
        <dbReference type="ARBA" id="ARBA00022847"/>
    </source>
</evidence>
<evidence type="ECO:0000256" key="3">
    <source>
        <dbReference type="ARBA" id="ARBA00022475"/>
    </source>
</evidence>
<organism evidence="10 11">
    <name type="scientific">Zophobihabitans entericus</name>
    <dbReference type="NCBI Taxonomy" id="1635327"/>
    <lineage>
        <taxon>Bacteria</taxon>
        <taxon>Pseudomonadati</taxon>
        <taxon>Pseudomonadota</taxon>
        <taxon>Gammaproteobacteria</taxon>
        <taxon>Orbales</taxon>
        <taxon>Orbaceae</taxon>
        <taxon>Zophobihabitans</taxon>
    </lineage>
</organism>
<feature type="transmembrane region" description="Helical" evidence="8">
    <location>
        <begin position="159"/>
        <end position="184"/>
    </location>
</feature>
<evidence type="ECO:0000313" key="11">
    <source>
        <dbReference type="Proteomes" id="UP000501168"/>
    </source>
</evidence>
<dbReference type="Gene3D" id="1.20.1250.20">
    <property type="entry name" value="MFS general substrate transporter like domains"/>
    <property type="match status" value="2"/>
</dbReference>
<feature type="transmembrane region" description="Helical" evidence="8">
    <location>
        <begin position="408"/>
        <end position="427"/>
    </location>
</feature>
<feature type="transmembrane region" description="Helical" evidence="8">
    <location>
        <begin position="342"/>
        <end position="365"/>
    </location>
</feature>
<accession>A0A6G9IE43</accession>
<proteinExistence type="predicted"/>
<dbReference type="Pfam" id="PF07690">
    <property type="entry name" value="MFS_1"/>
    <property type="match status" value="1"/>
</dbReference>
<dbReference type="GO" id="GO:0005886">
    <property type="term" value="C:plasma membrane"/>
    <property type="evidence" value="ECO:0007669"/>
    <property type="project" value="UniProtKB-SubCell"/>
</dbReference>
<evidence type="ECO:0000256" key="8">
    <source>
        <dbReference type="SAM" id="Phobius"/>
    </source>
</evidence>
<evidence type="ECO:0000256" key="7">
    <source>
        <dbReference type="ARBA" id="ARBA00023136"/>
    </source>
</evidence>
<dbReference type="AlphaFoldDB" id="A0A6G9IE43"/>
<keyword evidence="7 8" id="KW-0472">Membrane</keyword>
<feature type="transmembrane region" description="Helical" evidence="8">
    <location>
        <begin position="317"/>
        <end position="336"/>
    </location>
</feature>
<evidence type="ECO:0000313" key="10">
    <source>
        <dbReference type="EMBL" id="QIQ22505.1"/>
    </source>
</evidence>
<gene>
    <name evidence="10" type="ORF">IPMB12_11840</name>
</gene>
<feature type="transmembrane region" description="Helical" evidence="8">
    <location>
        <begin position="196"/>
        <end position="215"/>
    </location>
</feature>
<feature type="transmembrane region" description="Helical" evidence="8">
    <location>
        <begin position="21"/>
        <end position="44"/>
    </location>
</feature>
<protein>
    <submittedName>
        <fullName evidence="10">MHS family MFS transporter</fullName>
    </submittedName>
</protein>
<keyword evidence="11" id="KW-1185">Reference proteome</keyword>
<dbReference type="PROSITE" id="PS50850">
    <property type="entry name" value="MFS"/>
    <property type="match status" value="1"/>
</dbReference>
<feature type="transmembrane region" description="Helical" evidence="8">
    <location>
        <begin position="64"/>
        <end position="85"/>
    </location>
</feature>